<organism evidence="2 3">
    <name type="scientific">Pholiota conissans</name>
    <dbReference type="NCBI Taxonomy" id="109636"/>
    <lineage>
        <taxon>Eukaryota</taxon>
        <taxon>Fungi</taxon>
        <taxon>Dikarya</taxon>
        <taxon>Basidiomycota</taxon>
        <taxon>Agaricomycotina</taxon>
        <taxon>Agaricomycetes</taxon>
        <taxon>Agaricomycetidae</taxon>
        <taxon>Agaricales</taxon>
        <taxon>Agaricineae</taxon>
        <taxon>Strophariaceae</taxon>
        <taxon>Pholiota</taxon>
    </lineage>
</organism>
<reference evidence="2" key="1">
    <citation type="submission" date="2020-11" db="EMBL/GenBank/DDBJ databases">
        <authorList>
            <consortium name="DOE Joint Genome Institute"/>
            <person name="Ahrendt S."/>
            <person name="Riley R."/>
            <person name="Andreopoulos W."/>
            <person name="Labutti K."/>
            <person name="Pangilinan J."/>
            <person name="Ruiz-Duenas F.J."/>
            <person name="Barrasa J.M."/>
            <person name="Sanchez-Garcia M."/>
            <person name="Camarero S."/>
            <person name="Miyauchi S."/>
            <person name="Serrano A."/>
            <person name="Linde D."/>
            <person name="Babiker R."/>
            <person name="Drula E."/>
            <person name="Ayuso-Fernandez I."/>
            <person name="Pacheco R."/>
            <person name="Padilla G."/>
            <person name="Ferreira P."/>
            <person name="Barriuso J."/>
            <person name="Kellner H."/>
            <person name="Castanera R."/>
            <person name="Alfaro M."/>
            <person name="Ramirez L."/>
            <person name="Pisabarro A.G."/>
            <person name="Kuo A."/>
            <person name="Tritt A."/>
            <person name="Lipzen A."/>
            <person name="He G."/>
            <person name="Yan M."/>
            <person name="Ng V."/>
            <person name="Cullen D."/>
            <person name="Martin F."/>
            <person name="Rosso M.-N."/>
            <person name="Henrissat B."/>
            <person name="Hibbett D."/>
            <person name="Martinez A.T."/>
            <person name="Grigoriev I.V."/>
        </authorList>
    </citation>
    <scope>NUCLEOTIDE SEQUENCE</scope>
    <source>
        <strain evidence="2">CIRM-BRFM 674</strain>
    </source>
</reference>
<gene>
    <name evidence="2" type="ORF">BDN70DRAFT_937707</name>
</gene>
<protein>
    <submittedName>
        <fullName evidence="2">Uncharacterized protein</fullName>
    </submittedName>
</protein>
<comment type="caution">
    <text evidence="2">The sequence shown here is derived from an EMBL/GenBank/DDBJ whole genome shotgun (WGS) entry which is preliminary data.</text>
</comment>
<feature type="compositionally biased region" description="Low complexity" evidence="1">
    <location>
        <begin position="204"/>
        <end position="223"/>
    </location>
</feature>
<dbReference type="EMBL" id="MU155473">
    <property type="protein sequence ID" value="KAF9473066.1"/>
    <property type="molecule type" value="Genomic_DNA"/>
</dbReference>
<evidence type="ECO:0000313" key="3">
    <source>
        <dbReference type="Proteomes" id="UP000807469"/>
    </source>
</evidence>
<proteinExistence type="predicted"/>
<feature type="region of interest" description="Disordered" evidence="1">
    <location>
        <begin position="182"/>
        <end position="223"/>
    </location>
</feature>
<keyword evidence="3" id="KW-1185">Reference proteome</keyword>
<sequence length="223" mass="24587">MKKKNTSAWFWVAKGCAIQECEDRQDDAGIASRLEALPCTCPLNVVNTYVPILCNNYYNCSNQVLQQRTTSGETELVPDSNANLVSNDDADFTSSTTHWDAGRLRSSIDIHYFFDEKCGPTFRDVAMSSNHDGNYQEQLLHVQAASGLDSYDVYYPSAERPFELPHPSTSVFYGAVQPENSNLNFPHPQAPDTLIPSTSRFEPSSATQSASIAAPAAFESASR</sequence>
<dbReference type="Proteomes" id="UP000807469">
    <property type="component" value="Unassembled WGS sequence"/>
</dbReference>
<dbReference type="AlphaFoldDB" id="A0A9P5YQ69"/>
<accession>A0A9P5YQ69</accession>
<evidence type="ECO:0000313" key="2">
    <source>
        <dbReference type="EMBL" id="KAF9473066.1"/>
    </source>
</evidence>
<evidence type="ECO:0000256" key="1">
    <source>
        <dbReference type="SAM" id="MobiDB-lite"/>
    </source>
</evidence>
<name>A0A9P5YQ69_9AGAR</name>